<dbReference type="SMART" id="SM00471">
    <property type="entry name" value="HDc"/>
    <property type="match status" value="1"/>
</dbReference>
<dbReference type="PROSITE" id="PS51831">
    <property type="entry name" value="HD"/>
    <property type="match status" value="1"/>
</dbReference>
<feature type="domain" description="HD" evidence="15">
    <location>
        <begin position="197"/>
        <end position="308"/>
    </location>
</feature>
<evidence type="ECO:0000313" key="17">
    <source>
        <dbReference type="Proteomes" id="UP000186341"/>
    </source>
</evidence>
<dbReference type="PANTHER" id="PTHR39321">
    <property type="entry name" value="NICOTINATE-NUCLEOTIDE ADENYLYLTRANSFERASE-RELATED"/>
    <property type="match status" value="1"/>
</dbReference>
<dbReference type="NCBIfam" id="TIGR00482">
    <property type="entry name" value="nicotinate (nicotinamide) nucleotide adenylyltransferase"/>
    <property type="match status" value="1"/>
</dbReference>
<dbReference type="GO" id="GO:0004515">
    <property type="term" value="F:nicotinate-nucleotide adenylyltransferase activity"/>
    <property type="evidence" value="ECO:0007669"/>
    <property type="project" value="UniProtKB-UniRule"/>
</dbReference>
<dbReference type="PANTHER" id="PTHR39321:SF3">
    <property type="entry name" value="PHOSPHOPANTETHEINE ADENYLYLTRANSFERASE"/>
    <property type="match status" value="1"/>
</dbReference>
<keyword evidence="17" id="KW-1185">Reference proteome</keyword>
<dbReference type="GO" id="GO:0008803">
    <property type="term" value="F:bis(5'-nucleosyl)-tetraphosphatase (symmetrical) activity"/>
    <property type="evidence" value="ECO:0007669"/>
    <property type="project" value="UniProtKB-EC"/>
</dbReference>
<keyword evidence="8" id="KW-0378">Hydrolase</keyword>
<comment type="catalytic activity">
    <reaction evidence="13">
        <text>P(1),P(4)-bis(5'-adenosyl) tetraphosphate + H2O = 2 ADP + 2 H(+)</text>
        <dbReference type="Rhea" id="RHEA:24252"/>
        <dbReference type="ChEBI" id="CHEBI:15377"/>
        <dbReference type="ChEBI" id="CHEBI:15378"/>
        <dbReference type="ChEBI" id="CHEBI:58141"/>
        <dbReference type="ChEBI" id="CHEBI:456216"/>
        <dbReference type="EC" id="3.6.1.41"/>
    </reaction>
</comment>
<evidence type="ECO:0000256" key="1">
    <source>
        <dbReference type="ARBA" id="ARBA00002324"/>
    </source>
</evidence>
<keyword evidence="9 14" id="KW-0067">ATP-binding</keyword>
<dbReference type="OrthoDB" id="5295945at2"/>
<evidence type="ECO:0000256" key="11">
    <source>
        <dbReference type="ARBA" id="ARBA00023027"/>
    </source>
</evidence>
<evidence type="ECO:0000256" key="8">
    <source>
        <dbReference type="ARBA" id="ARBA00022801"/>
    </source>
</evidence>
<reference evidence="16 17" key="1">
    <citation type="submission" date="2016-11" db="EMBL/GenBank/DDBJ databases">
        <title>Description of two novel members of the family Erysipelotrichaceae: Ileibacterium lipovorans gen. nov., sp. nov. and Dubosiella newyorkensis, gen. nov., sp. nov.</title>
        <authorList>
            <person name="Cox L.M."/>
            <person name="Sohn J."/>
            <person name="Tyrrell K.L."/>
            <person name="Citron D.M."/>
            <person name="Lawson P.A."/>
            <person name="Patel N.B."/>
            <person name="Iizumi T."/>
            <person name="Perez-Perez G.I."/>
            <person name="Goldstein E.J."/>
            <person name="Blaser M.J."/>
        </authorList>
    </citation>
    <scope>NUCLEOTIDE SEQUENCE [LARGE SCALE GENOMIC DNA]</scope>
    <source>
        <strain evidence="16 17">NYU-BL-A3</strain>
    </source>
</reference>
<dbReference type="GO" id="GO:0005524">
    <property type="term" value="F:ATP binding"/>
    <property type="evidence" value="ECO:0007669"/>
    <property type="project" value="UniProtKB-KW"/>
</dbReference>
<dbReference type="InterPro" id="IPR005248">
    <property type="entry name" value="NadD/NMNAT"/>
</dbReference>
<organism evidence="16 17">
    <name type="scientific">Ileibacterium valens</name>
    <dbReference type="NCBI Taxonomy" id="1862668"/>
    <lineage>
        <taxon>Bacteria</taxon>
        <taxon>Bacillati</taxon>
        <taxon>Bacillota</taxon>
        <taxon>Erysipelotrichia</taxon>
        <taxon>Erysipelotrichales</taxon>
        <taxon>Erysipelotrichaceae</taxon>
        <taxon>Ileibacterium</taxon>
    </lineage>
</organism>
<dbReference type="NCBIfam" id="NF000840">
    <property type="entry name" value="PRK00071.1-3"/>
    <property type="match status" value="1"/>
</dbReference>
<dbReference type="UniPathway" id="UPA00253">
    <property type="reaction ID" value="UER00332"/>
</dbReference>
<dbReference type="GO" id="GO:0046872">
    <property type="term" value="F:metal ion binding"/>
    <property type="evidence" value="ECO:0007669"/>
    <property type="project" value="UniProtKB-KW"/>
</dbReference>
<dbReference type="InterPro" id="IPR006674">
    <property type="entry name" value="HD_domain"/>
</dbReference>
<keyword evidence="10" id="KW-0408">Iron</keyword>
<comment type="similarity">
    <text evidence="14">Belongs to the NadD family.</text>
</comment>
<sequence length="352" mass="40310">MKKKKVALLGGSFDPIHWGHLNMAKAALEHLKVDEVWFIPSNQTPLKDRVLSPAADRLAMVRLALKEDPRFKISTVDLSRNGKSYTFDTLKILKKQFPEVEFAWLMGADQANQFDQWKNADQLLEMADFAVVDRDGKEPESSRFNFKRIPMVYTPVSSSEIRKGEKINFLPESVRQYLLDHELYLVAWVSRHVSAKRLAHSASVARLCRMFAKAHGLDEHKAWLAGLFHDVAKDMPINEQKKWVAAINPAGLSEHHAIWHGYAGSEIVRRNFGIEDPVIQNAIFNHVKGTSYDPYAMIVFAADKLDPLRGYDSKPLISACMLDLYNGFMLVKRENREFLDREKRVLAEKESF</sequence>
<dbReference type="InterPro" id="IPR003607">
    <property type="entry name" value="HD/PDEase_dom"/>
</dbReference>
<evidence type="ECO:0000256" key="6">
    <source>
        <dbReference type="ARBA" id="ARBA00022723"/>
    </source>
</evidence>
<comment type="function">
    <text evidence="1 14">Catalyzes the reversible adenylation of nicotinate mononucleotide (NaMN) to nicotinic acid adenine dinucleotide (NaAD).</text>
</comment>
<accession>A0A1U7NH86</accession>
<evidence type="ECO:0000256" key="2">
    <source>
        <dbReference type="ARBA" id="ARBA00005019"/>
    </source>
</evidence>
<dbReference type="GeneID" id="82202397"/>
<keyword evidence="3 14" id="KW-0662">Pyridine nucleotide biosynthesis</keyword>
<dbReference type="Proteomes" id="UP000186341">
    <property type="component" value="Unassembled WGS sequence"/>
</dbReference>
<evidence type="ECO:0000256" key="3">
    <source>
        <dbReference type="ARBA" id="ARBA00022642"/>
    </source>
</evidence>
<evidence type="ECO:0000256" key="13">
    <source>
        <dbReference type="ARBA" id="ARBA00049417"/>
    </source>
</evidence>
<dbReference type="NCBIfam" id="TIGR00125">
    <property type="entry name" value="cyt_tran_rel"/>
    <property type="match status" value="1"/>
</dbReference>
<dbReference type="Pfam" id="PF01966">
    <property type="entry name" value="HD"/>
    <property type="match status" value="1"/>
</dbReference>
<evidence type="ECO:0000256" key="4">
    <source>
        <dbReference type="ARBA" id="ARBA00022679"/>
    </source>
</evidence>
<protein>
    <recommendedName>
        <fullName evidence="14">Probable nicotinate-nucleotide adenylyltransferase</fullName>
        <ecNumber evidence="14">2.7.7.18</ecNumber>
    </recommendedName>
    <alternativeName>
        <fullName evidence="14">Deamido-NAD(+) diphosphorylase</fullName>
    </alternativeName>
    <alternativeName>
        <fullName evidence="14">Deamido-NAD(+) pyrophosphorylase</fullName>
    </alternativeName>
    <alternativeName>
        <fullName evidence="14">Nicotinate mononucleotide adenylyltransferase</fullName>
        <shortName evidence="14">NaMN adenylyltransferase</shortName>
    </alternativeName>
</protein>
<dbReference type="Gene3D" id="3.40.50.620">
    <property type="entry name" value="HUPs"/>
    <property type="match status" value="1"/>
</dbReference>
<dbReference type="RefSeq" id="WP_075818617.1">
    <property type="nucleotide sequence ID" value="NZ_CAPNHH010000075.1"/>
</dbReference>
<dbReference type="GO" id="GO:0009435">
    <property type="term" value="P:NAD+ biosynthetic process"/>
    <property type="evidence" value="ECO:0007669"/>
    <property type="project" value="UniProtKB-UniRule"/>
</dbReference>
<dbReference type="InterPro" id="IPR005249">
    <property type="entry name" value="YqeK"/>
</dbReference>
<keyword evidence="7 14" id="KW-0547">Nucleotide-binding</keyword>
<dbReference type="InterPro" id="IPR004821">
    <property type="entry name" value="Cyt_trans-like"/>
</dbReference>
<evidence type="ECO:0000256" key="9">
    <source>
        <dbReference type="ARBA" id="ARBA00022840"/>
    </source>
</evidence>
<proteinExistence type="inferred from homology"/>
<evidence type="ECO:0000256" key="12">
    <source>
        <dbReference type="ARBA" id="ARBA00048721"/>
    </source>
</evidence>
<dbReference type="HAMAP" id="MF_00244">
    <property type="entry name" value="NaMN_adenylyltr"/>
    <property type="match status" value="1"/>
</dbReference>
<dbReference type="CDD" id="cd00077">
    <property type="entry name" value="HDc"/>
    <property type="match status" value="1"/>
</dbReference>
<evidence type="ECO:0000256" key="14">
    <source>
        <dbReference type="HAMAP-Rule" id="MF_00244"/>
    </source>
</evidence>
<comment type="caution">
    <text evidence="16">The sequence shown here is derived from an EMBL/GenBank/DDBJ whole genome shotgun (WGS) entry which is preliminary data.</text>
</comment>
<dbReference type="EC" id="2.7.7.18" evidence="14"/>
<dbReference type="Pfam" id="PF01467">
    <property type="entry name" value="CTP_transf_like"/>
    <property type="match status" value="1"/>
</dbReference>
<comment type="catalytic activity">
    <reaction evidence="12 14">
        <text>nicotinate beta-D-ribonucleotide + ATP + H(+) = deamido-NAD(+) + diphosphate</text>
        <dbReference type="Rhea" id="RHEA:22860"/>
        <dbReference type="ChEBI" id="CHEBI:15378"/>
        <dbReference type="ChEBI" id="CHEBI:30616"/>
        <dbReference type="ChEBI" id="CHEBI:33019"/>
        <dbReference type="ChEBI" id="CHEBI:57502"/>
        <dbReference type="ChEBI" id="CHEBI:58437"/>
        <dbReference type="EC" id="2.7.7.18"/>
    </reaction>
</comment>
<name>A0A1U7NH86_9FIRM</name>
<dbReference type="EMBL" id="MPJW01000094">
    <property type="protein sequence ID" value="OLU40943.1"/>
    <property type="molecule type" value="Genomic_DNA"/>
</dbReference>
<dbReference type="Gene3D" id="1.10.3210.10">
    <property type="entry name" value="Hypothetical protein af1432"/>
    <property type="match status" value="1"/>
</dbReference>
<dbReference type="SUPFAM" id="SSF109604">
    <property type="entry name" value="HD-domain/PDEase-like"/>
    <property type="match status" value="1"/>
</dbReference>
<keyword evidence="4 14" id="KW-0808">Transferase</keyword>
<evidence type="ECO:0000256" key="5">
    <source>
        <dbReference type="ARBA" id="ARBA00022695"/>
    </source>
</evidence>
<evidence type="ECO:0000259" key="15">
    <source>
        <dbReference type="PROSITE" id="PS51831"/>
    </source>
</evidence>
<keyword evidence="11 14" id="KW-0520">NAD</keyword>
<dbReference type="NCBIfam" id="TIGR00488">
    <property type="entry name" value="bis(5'-nucleosyl)-tetraphosphatase (symmetrical) YqeK"/>
    <property type="match status" value="1"/>
</dbReference>
<evidence type="ECO:0000256" key="7">
    <source>
        <dbReference type="ARBA" id="ARBA00022741"/>
    </source>
</evidence>
<dbReference type="SUPFAM" id="SSF52374">
    <property type="entry name" value="Nucleotidylyl transferase"/>
    <property type="match status" value="1"/>
</dbReference>
<dbReference type="InterPro" id="IPR014729">
    <property type="entry name" value="Rossmann-like_a/b/a_fold"/>
</dbReference>
<dbReference type="CDD" id="cd02165">
    <property type="entry name" value="NMNAT"/>
    <property type="match status" value="1"/>
</dbReference>
<gene>
    <name evidence="14" type="primary">nadD</name>
    <name evidence="16" type="ORF">BO222_04100</name>
</gene>
<keyword evidence="5 14" id="KW-0548">Nucleotidyltransferase</keyword>
<evidence type="ECO:0000256" key="10">
    <source>
        <dbReference type="ARBA" id="ARBA00023004"/>
    </source>
</evidence>
<keyword evidence="6" id="KW-0479">Metal-binding</keyword>
<evidence type="ECO:0000313" key="16">
    <source>
        <dbReference type="EMBL" id="OLU40943.1"/>
    </source>
</evidence>
<dbReference type="AlphaFoldDB" id="A0A1U7NH86"/>
<comment type="pathway">
    <text evidence="2 14">Cofactor biosynthesis; NAD(+) biosynthesis; deamido-NAD(+) from nicotinate D-ribonucleotide: step 1/1.</text>
</comment>